<dbReference type="SMART" id="SM00220">
    <property type="entry name" value="S_TKc"/>
    <property type="match status" value="1"/>
</dbReference>
<proteinExistence type="predicted"/>
<organism evidence="8 9">
    <name type="scientific">Poecilia reticulata</name>
    <name type="common">Guppy</name>
    <name type="synonym">Acanthophacelus reticulatus</name>
    <dbReference type="NCBI Taxonomy" id="8081"/>
    <lineage>
        <taxon>Eukaryota</taxon>
        <taxon>Metazoa</taxon>
        <taxon>Chordata</taxon>
        <taxon>Craniata</taxon>
        <taxon>Vertebrata</taxon>
        <taxon>Euteleostomi</taxon>
        <taxon>Actinopterygii</taxon>
        <taxon>Neopterygii</taxon>
        <taxon>Teleostei</taxon>
        <taxon>Neoteleostei</taxon>
        <taxon>Acanthomorphata</taxon>
        <taxon>Ovalentaria</taxon>
        <taxon>Atherinomorphae</taxon>
        <taxon>Cyprinodontiformes</taxon>
        <taxon>Poeciliidae</taxon>
        <taxon>Poeciliinae</taxon>
        <taxon>Poecilia</taxon>
    </lineage>
</organism>
<feature type="coiled-coil region" evidence="5">
    <location>
        <begin position="251"/>
        <end position="292"/>
    </location>
</feature>
<dbReference type="Proteomes" id="UP000242638">
    <property type="component" value="Unassembled WGS sequence"/>
</dbReference>
<reference evidence="8" key="3">
    <citation type="submission" date="2025-09" db="UniProtKB">
        <authorList>
            <consortium name="Ensembl"/>
        </authorList>
    </citation>
    <scope>IDENTIFICATION</scope>
    <source>
        <strain evidence="8">Guanapo</strain>
    </source>
</reference>
<dbReference type="GeneTree" id="ENSGT00940000163262"/>
<accession>A0A3P9PDW6</accession>
<dbReference type="SUPFAM" id="SSF56112">
    <property type="entry name" value="Protein kinase-like (PK-like)"/>
    <property type="match status" value="1"/>
</dbReference>
<evidence type="ECO:0000256" key="5">
    <source>
        <dbReference type="SAM" id="Coils"/>
    </source>
</evidence>
<dbReference type="GO" id="GO:0005737">
    <property type="term" value="C:cytoplasm"/>
    <property type="evidence" value="ECO:0007669"/>
    <property type="project" value="TreeGrafter"/>
</dbReference>
<keyword evidence="4" id="KW-0067">ATP-binding</keyword>
<keyword evidence="9" id="KW-1185">Reference proteome</keyword>
<sequence>MSSPGSSFVQIKHEDLLFYENCGGGSFGSVYRALWISQDKEVAVKKLLKIDKEAEILSVLSHKNIIQFYGAVLEPPNYGIVTEYASGGSLYDYISSEQSEEMDMEQIMTWAIQIAKGMHYLHSEAPVKVIHRDLKSRNVVMTADKVLKICDFGASKFLSHTTHMTVVGTFPWMAPEVIQSLPVSETCDTYSYGVRLTIPTSCPASFAELMRKCWQADPKERPQFKQVLLTLESMANDSRLPDQCNSFLHNKDQWRCEIESTLERLRKLERELYSKEKELEERERRLKLWEERLMERSNMTPSPTSLLMDRSNISPFFTPMSIGSSGSFFRSHSQDSNSASLSSAGVSSAGVSCLLRTLSNGDTERGSSAVMERGLGSLDGGRLHVMLRGLQGRFEEDREDEGTIEEKDWGHKEQNDSGSLEGGRVQVTLRSFPGGVVEREERTWEEGDRERGGMQRSRVTTIVRGYSGGFGETEEQGEKDGGWETEKLGDKLEERGVEGGIEGSRLPSMFKGLRGSFGSLGDMLSLDMDEMGDMDRLGDMDMNVNMGELGVMKVRGQGVRSEVGVRGRRSDMGVVVQGVRGDLSEAISQKIRGEVGVVGRSGMQVSMRATSNQNSVKSCSVRHGTKINMATSAMDMMELDWSDSD</sequence>
<dbReference type="Gene3D" id="1.10.510.10">
    <property type="entry name" value="Transferase(Phosphotransferase) domain 1"/>
    <property type="match status" value="2"/>
</dbReference>
<keyword evidence="5" id="KW-0175">Coiled coil</keyword>
<feature type="region of interest" description="Disordered" evidence="6">
    <location>
        <begin position="396"/>
        <end position="420"/>
    </location>
</feature>
<name>A0A3P9PDW6_POERE</name>
<protein>
    <submittedName>
        <fullName evidence="8">Mitogen-activated protein kinase kinase kinase 7-like</fullName>
    </submittedName>
</protein>
<dbReference type="PROSITE" id="PS00108">
    <property type="entry name" value="PROTEIN_KINASE_ST"/>
    <property type="match status" value="1"/>
</dbReference>
<dbReference type="GO" id="GO:0005524">
    <property type="term" value="F:ATP binding"/>
    <property type="evidence" value="ECO:0007669"/>
    <property type="project" value="UniProtKB-KW"/>
</dbReference>
<dbReference type="PROSITE" id="PS50011">
    <property type="entry name" value="PROTEIN_KINASE_DOM"/>
    <property type="match status" value="1"/>
</dbReference>
<reference evidence="9" key="1">
    <citation type="submission" date="2013-11" db="EMBL/GenBank/DDBJ databases">
        <title>The genomic landscape of the Guanapo guppy.</title>
        <authorList>
            <person name="Kuenstner A."/>
            <person name="Dreyer C."/>
        </authorList>
    </citation>
    <scope>NUCLEOTIDE SEQUENCE</scope>
    <source>
        <strain evidence="9">Guanapo</strain>
    </source>
</reference>
<keyword evidence="2" id="KW-0547">Nucleotide-binding</keyword>
<dbReference type="InterPro" id="IPR008271">
    <property type="entry name" value="Ser/Thr_kinase_AS"/>
</dbReference>
<keyword evidence="1" id="KW-0808">Transferase</keyword>
<evidence type="ECO:0000313" key="8">
    <source>
        <dbReference type="Ensembl" id="ENSPREP00000019989.1"/>
    </source>
</evidence>
<evidence type="ECO:0000256" key="6">
    <source>
        <dbReference type="SAM" id="MobiDB-lite"/>
    </source>
</evidence>
<dbReference type="InterPro" id="IPR000719">
    <property type="entry name" value="Prot_kinase_dom"/>
</dbReference>
<feature type="compositionally biased region" description="Basic and acidic residues" evidence="6">
    <location>
        <begin position="404"/>
        <end position="415"/>
    </location>
</feature>
<evidence type="ECO:0000256" key="3">
    <source>
        <dbReference type="ARBA" id="ARBA00022777"/>
    </source>
</evidence>
<dbReference type="PANTHER" id="PTHR44329">
    <property type="entry name" value="SERINE/THREONINE-PROTEIN KINASE TNNI3K-RELATED"/>
    <property type="match status" value="1"/>
</dbReference>
<dbReference type="Gene3D" id="3.30.200.20">
    <property type="entry name" value="Phosphorylase Kinase, domain 1"/>
    <property type="match status" value="1"/>
</dbReference>
<dbReference type="Ensembl" id="ENSPRET00000020201.1">
    <property type="protein sequence ID" value="ENSPREP00000019989.1"/>
    <property type="gene ID" value="ENSPREG00000013505.1"/>
</dbReference>
<keyword evidence="3" id="KW-0418">Kinase</keyword>
<dbReference type="InterPro" id="IPR011009">
    <property type="entry name" value="Kinase-like_dom_sf"/>
</dbReference>
<dbReference type="FunFam" id="3.30.200.20:FF:000220">
    <property type="entry name" value="mitogen-activated protein kinase kinase kinase 20 isoform X1"/>
    <property type="match status" value="1"/>
</dbReference>
<reference evidence="8" key="2">
    <citation type="submission" date="2025-08" db="UniProtKB">
        <authorList>
            <consortium name="Ensembl"/>
        </authorList>
    </citation>
    <scope>IDENTIFICATION</scope>
    <source>
        <strain evidence="8">Guanapo</strain>
    </source>
</reference>
<evidence type="ECO:0000256" key="1">
    <source>
        <dbReference type="ARBA" id="ARBA00022679"/>
    </source>
</evidence>
<dbReference type="InterPro" id="IPR051681">
    <property type="entry name" value="Ser/Thr_Kinases-Pseudokinases"/>
</dbReference>
<dbReference type="AlphaFoldDB" id="A0A3P9PDW6"/>
<dbReference type="Bgee" id="ENSPREG00000013505">
    <property type="expression patterns" value="Expressed in head and 1 other cell type or tissue"/>
</dbReference>
<feature type="domain" description="Protein kinase" evidence="7">
    <location>
        <begin position="16"/>
        <end position="248"/>
    </location>
</feature>
<dbReference type="PANTHER" id="PTHR44329:SF288">
    <property type="entry name" value="MITOGEN-ACTIVATED PROTEIN KINASE KINASE KINASE 20"/>
    <property type="match status" value="1"/>
</dbReference>
<evidence type="ECO:0000256" key="2">
    <source>
        <dbReference type="ARBA" id="ARBA00022741"/>
    </source>
</evidence>
<dbReference type="Pfam" id="PF00069">
    <property type="entry name" value="Pkinase"/>
    <property type="match status" value="1"/>
</dbReference>
<dbReference type="GO" id="GO:0004674">
    <property type="term" value="F:protein serine/threonine kinase activity"/>
    <property type="evidence" value="ECO:0007669"/>
    <property type="project" value="TreeGrafter"/>
</dbReference>
<evidence type="ECO:0000259" key="7">
    <source>
        <dbReference type="PROSITE" id="PS50011"/>
    </source>
</evidence>
<evidence type="ECO:0000256" key="4">
    <source>
        <dbReference type="ARBA" id="ARBA00022840"/>
    </source>
</evidence>
<evidence type="ECO:0000313" key="9">
    <source>
        <dbReference type="Proteomes" id="UP000242638"/>
    </source>
</evidence>